<keyword evidence="2" id="KW-1185">Reference proteome</keyword>
<evidence type="ECO:0000313" key="2">
    <source>
        <dbReference type="Proteomes" id="UP001060085"/>
    </source>
</evidence>
<evidence type="ECO:0000313" key="1">
    <source>
        <dbReference type="EMBL" id="KAI5650305.1"/>
    </source>
</evidence>
<dbReference type="Proteomes" id="UP001060085">
    <property type="component" value="Linkage Group LG08"/>
</dbReference>
<proteinExistence type="predicted"/>
<accession>A0ACB9ZV61</accession>
<dbReference type="EMBL" id="CM044708">
    <property type="protein sequence ID" value="KAI5650305.1"/>
    <property type="molecule type" value="Genomic_DNA"/>
</dbReference>
<comment type="caution">
    <text evidence="1">The sequence shown here is derived from an EMBL/GenBank/DDBJ whole genome shotgun (WGS) entry which is preliminary data.</text>
</comment>
<organism evidence="1 2">
    <name type="scientific">Catharanthus roseus</name>
    <name type="common">Madagascar periwinkle</name>
    <name type="synonym">Vinca rosea</name>
    <dbReference type="NCBI Taxonomy" id="4058"/>
    <lineage>
        <taxon>Eukaryota</taxon>
        <taxon>Viridiplantae</taxon>
        <taxon>Streptophyta</taxon>
        <taxon>Embryophyta</taxon>
        <taxon>Tracheophyta</taxon>
        <taxon>Spermatophyta</taxon>
        <taxon>Magnoliopsida</taxon>
        <taxon>eudicotyledons</taxon>
        <taxon>Gunneridae</taxon>
        <taxon>Pentapetalae</taxon>
        <taxon>asterids</taxon>
        <taxon>lamiids</taxon>
        <taxon>Gentianales</taxon>
        <taxon>Apocynaceae</taxon>
        <taxon>Rauvolfioideae</taxon>
        <taxon>Vinceae</taxon>
        <taxon>Catharanthinae</taxon>
        <taxon>Catharanthus</taxon>
    </lineage>
</organism>
<protein>
    <submittedName>
        <fullName evidence="1">Uncharacterized protein</fullName>
    </submittedName>
</protein>
<sequence>MNQDGLEDEKLQGPITRARAKRIKEKDDKVAHGLMIAIEENMKEGLKFKNEGLEGGNPPKLLIVQCLNLEQPEAFWKRKKSRRGKTKNLARGCDGDHLTLSPTIQEEMLKNADMFQDQ</sequence>
<reference evidence="2" key="1">
    <citation type="journal article" date="2023" name="Nat. Plants">
        <title>Single-cell RNA sequencing provides a high-resolution roadmap for understanding the multicellular compartmentation of specialized metabolism.</title>
        <authorList>
            <person name="Sun S."/>
            <person name="Shen X."/>
            <person name="Li Y."/>
            <person name="Li Y."/>
            <person name="Wang S."/>
            <person name="Li R."/>
            <person name="Zhang H."/>
            <person name="Shen G."/>
            <person name="Guo B."/>
            <person name="Wei J."/>
            <person name="Xu J."/>
            <person name="St-Pierre B."/>
            <person name="Chen S."/>
            <person name="Sun C."/>
        </authorList>
    </citation>
    <scope>NUCLEOTIDE SEQUENCE [LARGE SCALE GENOMIC DNA]</scope>
</reference>
<gene>
    <name evidence="1" type="ORF">M9H77_36310</name>
</gene>
<name>A0ACB9ZV61_CATRO</name>